<keyword evidence="2" id="KW-1185">Reference proteome</keyword>
<protein>
    <submittedName>
        <fullName evidence="1">Uncharacterized protein</fullName>
    </submittedName>
</protein>
<feature type="non-terminal residue" evidence="1">
    <location>
        <position position="64"/>
    </location>
</feature>
<accession>A0A1C7MWD8</accession>
<dbReference type="Proteomes" id="UP000093000">
    <property type="component" value="Unassembled WGS sequence"/>
</dbReference>
<dbReference type="EMBL" id="LUGH01001426">
    <property type="protein sequence ID" value="OBZ81122.1"/>
    <property type="molecule type" value="Genomic_DNA"/>
</dbReference>
<name>A0A1C7MWD8_9FUNG</name>
<organism evidence="1 2">
    <name type="scientific">Choanephora cucurbitarum</name>
    <dbReference type="NCBI Taxonomy" id="101091"/>
    <lineage>
        <taxon>Eukaryota</taxon>
        <taxon>Fungi</taxon>
        <taxon>Fungi incertae sedis</taxon>
        <taxon>Mucoromycota</taxon>
        <taxon>Mucoromycotina</taxon>
        <taxon>Mucoromycetes</taxon>
        <taxon>Mucorales</taxon>
        <taxon>Mucorineae</taxon>
        <taxon>Choanephoraceae</taxon>
        <taxon>Choanephoroideae</taxon>
        <taxon>Choanephora</taxon>
    </lineage>
</organism>
<dbReference type="AlphaFoldDB" id="A0A1C7MWD8"/>
<evidence type="ECO:0000313" key="2">
    <source>
        <dbReference type="Proteomes" id="UP000093000"/>
    </source>
</evidence>
<dbReference type="InParanoid" id="A0A1C7MWD8"/>
<comment type="caution">
    <text evidence="1">The sequence shown here is derived from an EMBL/GenBank/DDBJ whole genome shotgun (WGS) entry which is preliminary data.</text>
</comment>
<proteinExistence type="predicted"/>
<gene>
    <name evidence="1" type="ORF">A0J61_10829</name>
</gene>
<dbReference type="OrthoDB" id="10549808at2759"/>
<evidence type="ECO:0000313" key="1">
    <source>
        <dbReference type="EMBL" id="OBZ81122.1"/>
    </source>
</evidence>
<reference evidence="1 2" key="1">
    <citation type="submission" date="2016-03" db="EMBL/GenBank/DDBJ databases">
        <title>Choanephora cucurbitarum.</title>
        <authorList>
            <person name="Min B."/>
            <person name="Park H."/>
            <person name="Park J.-H."/>
            <person name="Shin H.-D."/>
            <person name="Choi I.-G."/>
        </authorList>
    </citation>
    <scope>NUCLEOTIDE SEQUENCE [LARGE SCALE GENOMIC DNA]</scope>
    <source>
        <strain evidence="1 2">KUS-F28377</strain>
    </source>
</reference>
<sequence length="64" mass="7596">MVLLTPYQLYILKALPSEEEPKKEVDLNDFFVHFGFRHRKTAEAAFERSIRKIVQLDQTTDDQK</sequence>